<dbReference type="Gene3D" id="2.40.100.10">
    <property type="entry name" value="Cyclophilin-like"/>
    <property type="match status" value="1"/>
</dbReference>
<evidence type="ECO:0000256" key="1">
    <source>
        <dbReference type="ARBA" id="ARBA00000971"/>
    </source>
</evidence>
<dbReference type="AlphaFoldDB" id="A0A915DTY5"/>
<organism evidence="4 5">
    <name type="scientific">Ditylenchus dipsaci</name>
    <dbReference type="NCBI Taxonomy" id="166011"/>
    <lineage>
        <taxon>Eukaryota</taxon>
        <taxon>Metazoa</taxon>
        <taxon>Ecdysozoa</taxon>
        <taxon>Nematoda</taxon>
        <taxon>Chromadorea</taxon>
        <taxon>Rhabditida</taxon>
        <taxon>Tylenchina</taxon>
        <taxon>Tylenchomorpha</taxon>
        <taxon>Sphaerularioidea</taxon>
        <taxon>Anguinidae</taxon>
        <taxon>Anguininae</taxon>
        <taxon>Ditylenchus</taxon>
    </lineage>
</organism>
<keyword evidence="2" id="KW-0413">Isomerase</keyword>
<dbReference type="PANTHER" id="PTHR45625:SF2">
    <property type="entry name" value="PEPTIDYL-PROLYL CIS-TRANS ISOMERASE-LIKE 3"/>
    <property type="match status" value="1"/>
</dbReference>
<dbReference type="PROSITE" id="PS50072">
    <property type="entry name" value="CSA_PPIASE_2"/>
    <property type="match status" value="1"/>
</dbReference>
<comment type="function">
    <text evidence="2">PPIases accelerate the folding of proteins. It catalyzes the cis-trans isomerization of proline imidic peptide bonds in oligopeptides.</text>
</comment>
<keyword evidence="2" id="KW-0697">Rotamase</keyword>
<dbReference type="Gene3D" id="2.20.25.240">
    <property type="match status" value="1"/>
</dbReference>
<dbReference type="InterPro" id="IPR002130">
    <property type="entry name" value="Cyclophilin-type_PPIase_dom"/>
</dbReference>
<dbReference type="SUPFAM" id="SSF50891">
    <property type="entry name" value="Cyclophilin-like"/>
    <property type="match status" value="1"/>
</dbReference>
<comment type="catalytic activity">
    <reaction evidence="1 2">
        <text>[protein]-peptidylproline (omega=180) = [protein]-peptidylproline (omega=0)</text>
        <dbReference type="Rhea" id="RHEA:16237"/>
        <dbReference type="Rhea" id="RHEA-COMP:10747"/>
        <dbReference type="Rhea" id="RHEA-COMP:10748"/>
        <dbReference type="ChEBI" id="CHEBI:83833"/>
        <dbReference type="ChEBI" id="CHEBI:83834"/>
        <dbReference type="EC" id="5.2.1.8"/>
    </reaction>
</comment>
<reference evidence="5" key="1">
    <citation type="submission" date="2022-11" db="UniProtKB">
        <authorList>
            <consortium name="WormBaseParasite"/>
        </authorList>
    </citation>
    <scope>IDENTIFICATION</scope>
</reference>
<evidence type="ECO:0000313" key="5">
    <source>
        <dbReference type="WBParaSite" id="jg23474"/>
    </source>
</evidence>
<dbReference type="InterPro" id="IPR020892">
    <property type="entry name" value="Cyclophilin-type_PPIase_CS"/>
</dbReference>
<evidence type="ECO:0000259" key="3">
    <source>
        <dbReference type="PROSITE" id="PS50072"/>
    </source>
</evidence>
<dbReference type="EC" id="5.2.1.8" evidence="2"/>
<dbReference type="PANTHER" id="PTHR45625">
    <property type="entry name" value="PEPTIDYL-PROLYL CIS-TRANS ISOMERASE-RELATED"/>
    <property type="match status" value="1"/>
</dbReference>
<proteinExistence type="inferred from homology"/>
<dbReference type="PRINTS" id="PR00153">
    <property type="entry name" value="CSAPPISMRASE"/>
</dbReference>
<dbReference type="GO" id="GO:0003755">
    <property type="term" value="F:peptidyl-prolyl cis-trans isomerase activity"/>
    <property type="evidence" value="ECO:0007669"/>
    <property type="project" value="UniProtKB-UniRule"/>
</dbReference>
<name>A0A915DTY5_9BILA</name>
<dbReference type="InterPro" id="IPR044666">
    <property type="entry name" value="Cyclophilin_A-like"/>
</dbReference>
<accession>A0A915DTY5</accession>
<sequence length="273" mass="31558">MAVTLHTTAGDIKLELLCQQCPKTCENFFALCASGYYDNCIFHRNIKSFMVQTGDPTSSGKAGQSIWGEPFEDELHADIKHDTRGIVSMASNGPNTNRLTAYHFWKGYRRLRRTRRAGKMKVDAKYKPVVEQKIRSVTIHANPIAENVEKTYDSENDRVSYLARYPIDQEEVSRTGRRIIWANEFSYTYKSTSTITEGLQYFRCDRQRVIANGQKKDCKGKGFVRILDNHFYVTKDHFHISKELEFEKKQRLARAPDVSWNGAFKAQIKKSYD</sequence>
<dbReference type="Pfam" id="PF00160">
    <property type="entry name" value="Pro_isomerase"/>
    <property type="match status" value="1"/>
</dbReference>
<keyword evidence="4" id="KW-1185">Reference proteome</keyword>
<dbReference type="GO" id="GO:0071013">
    <property type="term" value="C:catalytic step 2 spliceosome"/>
    <property type="evidence" value="ECO:0007669"/>
    <property type="project" value="TreeGrafter"/>
</dbReference>
<comment type="similarity">
    <text evidence="2">Belongs to the cyclophilin-type PPIase family.</text>
</comment>
<dbReference type="Proteomes" id="UP000887574">
    <property type="component" value="Unplaced"/>
</dbReference>
<dbReference type="GO" id="GO:0006457">
    <property type="term" value="P:protein folding"/>
    <property type="evidence" value="ECO:0007669"/>
    <property type="project" value="InterPro"/>
</dbReference>
<feature type="domain" description="PPIase cyclophilin-type" evidence="3">
    <location>
        <begin position="1"/>
        <end position="177"/>
    </location>
</feature>
<dbReference type="PROSITE" id="PS00170">
    <property type="entry name" value="CSA_PPIASE_1"/>
    <property type="match status" value="1"/>
</dbReference>
<dbReference type="WBParaSite" id="jg23474">
    <property type="protein sequence ID" value="jg23474"/>
    <property type="gene ID" value="jg23474"/>
</dbReference>
<evidence type="ECO:0000256" key="2">
    <source>
        <dbReference type="RuleBase" id="RU363019"/>
    </source>
</evidence>
<evidence type="ECO:0000313" key="4">
    <source>
        <dbReference type="Proteomes" id="UP000887574"/>
    </source>
</evidence>
<dbReference type="InterPro" id="IPR029000">
    <property type="entry name" value="Cyclophilin-like_dom_sf"/>
</dbReference>
<protein>
    <recommendedName>
        <fullName evidence="2">Peptidyl-prolyl cis-trans isomerase</fullName>
        <shortName evidence="2">PPIase</shortName>
        <ecNumber evidence="2">5.2.1.8</ecNumber>
    </recommendedName>
</protein>